<accession>A0A814UME6</accession>
<dbReference type="Pfam" id="PF13673">
    <property type="entry name" value="Acetyltransf_10"/>
    <property type="match status" value="1"/>
</dbReference>
<keyword evidence="1" id="KW-0808">Transferase</keyword>
<evidence type="ECO:0000313" key="8">
    <source>
        <dbReference type="Proteomes" id="UP000663829"/>
    </source>
</evidence>
<feature type="domain" description="N-acetyltransferase" evidence="3">
    <location>
        <begin position="4"/>
        <end position="143"/>
    </location>
</feature>
<sequence length="143" mass="16430">MANIVTVTYESEFYPKIVALRHVVFRGSLERPLATAELENDKRITYFVYLDDDEVLGVVEFENICSETVQLRQMAVHNKIQGKGIGRKLVQALEKHVRQLGVKQIELDSRCTARTFYARVGYEELGTVFEKGGSPHIRMKKRI</sequence>
<dbReference type="Proteomes" id="UP000681722">
    <property type="component" value="Unassembled WGS sequence"/>
</dbReference>
<evidence type="ECO:0000256" key="2">
    <source>
        <dbReference type="ARBA" id="ARBA00023315"/>
    </source>
</evidence>
<dbReference type="CDD" id="cd04301">
    <property type="entry name" value="NAT_SF"/>
    <property type="match status" value="1"/>
</dbReference>
<dbReference type="InterPro" id="IPR000182">
    <property type="entry name" value="GNAT_dom"/>
</dbReference>
<dbReference type="EMBL" id="CAJNOQ010007800">
    <property type="protein sequence ID" value="CAF1179183.1"/>
    <property type="molecule type" value="Genomic_DNA"/>
</dbReference>
<dbReference type="AlphaFoldDB" id="A0A814UME6"/>
<evidence type="ECO:0000313" key="6">
    <source>
        <dbReference type="EMBL" id="CAF3548322.1"/>
    </source>
</evidence>
<dbReference type="GO" id="GO:0006048">
    <property type="term" value="P:UDP-N-acetylglucosamine biosynthetic process"/>
    <property type="evidence" value="ECO:0007669"/>
    <property type="project" value="UniProtKB-UniPathway"/>
</dbReference>
<dbReference type="Proteomes" id="UP000677228">
    <property type="component" value="Unassembled WGS sequence"/>
</dbReference>
<dbReference type="InterPro" id="IPR050832">
    <property type="entry name" value="Bact_Acetyltransf"/>
</dbReference>
<reference evidence="5" key="1">
    <citation type="submission" date="2021-02" db="EMBL/GenBank/DDBJ databases">
        <authorList>
            <person name="Nowell W R."/>
        </authorList>
    </citation>
    <scope>NUCLEOTIDE SEQUENCE</scope>
</reference>
<organism evidence="5 8">
    <name type="scientific">Didymodactylos carnosus</name>
    <dbReference type="NCBI Taxonomy" id="1234261"/>
    <lineage>
        <taxon>Eukaryota</taxon>
        <taxon>Metazoa</taxon>
        <taxon>Spiralia</taxon>
        <taxon>Gnathifera</taxon>
        <taxon>Rotifera</taxon>
        <taxon>Eurotatoria</taxon>
        <taxon>Bdelloidea</taxon>
        <taxon>Philodinida</taxon>
        <taxon>Philodinidae</taxon>
        <taxon>Didymodactylos</taxon>
    </lineage>
</organism>
<protein>
    <recommendedName>
        <fullName evidence="3">N-acetyltransferase domain-containing protein</fullName>
    </recommendedName>
</protein>
<keyword evidence="8" id="KW-1185">Reference proteome</keyword>
<comment type="caution">
    <text evidence="5">The sequence shown here is derived from an EMBL/GenBank/DDBJ whole genome shotgun (WGS) entry which is preliminary data.</text>
</comment>
<dbReference type="GO" id="GO:0016747">
    <property type="term" value="F:acyltransferase activity, transferring groups other than amino-acyl groups"/>
    <property type="evidence" value="ECO:0007669"/>
    <property type="project" value="InterPro"/>
</dbReference>
<dbReference type="InterPro" id="IPR016181">
    <property type="entry name" value="Acyl_CoA_acyltransferase"/>
</dbReference>
<dbReference type="OrthoDB" id="329272at2759"/>
<proteinExistence type="predicted"/>
<evidence type="ECO:0000313" key="5">
    <source>
        <dbReference type="EMBL" id="CAF1179183.1"/>
    </source>
</evidence>
<dbReference type="EMBL" id="CAJOBC010007801">
    <property type="protein sequence ID" value="CAF3943402.1"/>
    <property type="molecule type" value="Genomic_DNA"/>
</dbReference>
<evidence type="ECO:0000313" key="4">
    <source>
        <dbReference type="EMBL" id="CAF0767813.1"/>
    </source>
</evidence>
<dbReference type="Gene3D" id="3.40.630.30">
    <property type="match status" value="1"/>
</dbReference>
<dbReference type="Proteomes" id="UP000663829">
    <property type="component" value="Unassembled WGS sequence"/>
</dbReference>
<dbReference type="UniPathway" id="UPA00113">
    <property type="reaction ID" value="UER00529"/>
</dbReference>
<evidence type="ECO:0000313" key="7">
    <source>
        <dbReference type="EMBL" id="CAF3943402.1"/>
    </source>
</evidence>
<dbReference type="PANTHER" id="PTHR43877">
    <property type="entry name" value="AMINOALKYLPHOSPHONATE N-ACETYLTRANSFERASE-RELATED-RELATED"/>
    <property type="match status" value="1"/>
</dbReference>
<evidence type="ECO:0000256" key="1">
    <source>
        <dbReference type="ARBA" id="ARBA00022679"/>
    </source>
</evidence>
<evidence type="ECO:0000259" key="3">
    <source>
        <dbReference type="PROSITE" id="PS51186"/>
    </source>
</evidence>
<keyword evidence="2" id="KW-0012">Acyltransferase</keyword>
<gene>
    <name evidence="5" type="ORF">GPM918_LOCUS22605</name>
    <name evidence="4" type="ORF">OVA965_LOCUS2916</name>
    <name evidence="7" type="ORF">SRO942_LOCUS22604</name>
    <name evidence="6" type="ORF">TMI583_LOCUS2915</name>
</gene>
<dbReference type="SUPFAM" id="SSF55729">
    <property type="entry name" value="Acyl-CoA N-acyltransferases (Nat)"/>
    <property type="match status" value="1"/>
</dbReference>
<dbReference type="EMBL" id="CAJNOK010000663">
    <property type="protein sequence ID" value="CAF0767813.1"/>
    <property type="molecule type" value="Genomic_DNA"/>
</dbReference>
<dbReference type="EMBL" id="CAJOBA010000663">
    <property type="protein sequence ID" value="CAF3548322.1"/>
    <property type="molecule type" value="Genomic_DNA"/>
</dbReference>
<name>A0A814UME6_9BILA</name>
<dbReference type="Proteomes" id="UP000682733">
    <property type="component" value="Unassembled WGS sequence"/>
</dbReference>
<dbReference type="PROSITE" id="PS51186">
    <property type="entry name" value="GNAT"/>
    <property type="match status" value="1"/>
</dbReference>